<gene>
    <name evidence="1" type="ORF">O181_091198</name>
</gene>
<organism evidence="1 2">
    <name type="scientific">Austropuccinia psidii MF-1</name>
    <dbReference type="NCBI Taxonomy" id="1389203"/>
    <lineage>
        <taxon>Eukaryota</taxon>
        <taxon>Fungi</taxon>
        <taxon>Dikarya</taxon>
        <taxon>Basidiomycota</taxon>
        <taxon>Pucciniomycotina</taxon>
        <taxon>Pucciniomycetes</taxon>
        <taxon>Pucciniales</taxon>
        <taxon>Sphaerophragmiaceae</taxon>
        <taxon>Austropuccinia</taxon>
    </lineage>
</organism>
<comment type="caution">
    <text evidence="1">The sequence shown here is derived from an EMBL/GenBank/DDBJ whole genome shotgun (WGS) entry which is preliminary data.</text>
</comment>
<protein>
    <submittedName>
        <fullName evidence="1">Uncharacterized protein</fullName>
    </submittedName>
</protein>
<sequence>MALGQSMLEQLEVRQQRNQVHKAHNVAKHSSQKKQTKCLKVELLENVHGMRSAVHAHCLFLLKVRDKNFSSLPEPPRTEEHEIAIQLSVHLGYVPKDVFNDPSTQVQSQGLQRYCKKFISHDGELITHYQALITHDQKFIPHDEEVFSNDEKLIPNDEERISNDEKLIPHDGELISHHEELIPHDG</sequence>
<name>A0A9Q3IWC9_9BASI</name>
<reference evidence="1" key="1">
    <citation type="submission" date="2021-03" db="EMBL/GenBank/DDBJ databases">
        <title>Draft genome sequence of rust myrtle Austropuccinia psidii MF-1, a brazilian biotype.</title>
        <authorList>
            <person name="Quecine M.C."/>
            <person name="Pachon D.M.R."/>
            <person name="Bonatelli M.L."/>
            <person name="Correr F.H."/>
            <person name="Franceschini L.M."/>
            <person name="Leite T.F."/>
            <person name="Margarido G.R.A."/>
            <person name="Almeida C.A."/>
            <person name="Ferrarezi J.A."/>
            <person name="Labate C.A."/>
        </authorList>
    </citation>
    <scope>NUCLEOTIDE SEQUENCE</scope>
    <source>
        <strain evidence="1">MF-1</strain>
    </source>
</reference>
<dbReference type="AlphaFoldDB" id="A0A9Q3IWC9"/>
<dbReference type="Proteomes" id="UP000765509">
    <property type="component" value="Unassembled WGS sequence"/>
</dbReference>
<accession>A0A9Q3IWC9</accession>
<evidence type="ECO:0000313" key="2">
    <source>
        <dbReference type="Proteomes" id="UP000765509"/>
    </source>
</evidence>
<dbReference type="EMBL" id="AVOT02057363">
    <property type="protein sequence ID" value="MBW0551483.1"/>
    <property type="molecule type" value="Genomic_DNA"/>
</dbReference>
<proteinExistence type="predicted"/>
<evidence type="ECO:0000313" key="1">
    <source>
        <dbReference type="EMBL" id="MBW0551483.1"/>
    </source>
</evidence>
<keyword evidence="2" id="KW-1185">Reference proteome</keyword>